<dbReference type="PANTHER" id="PTHR34615:SF1">
    <property type="entry name" value="PX DOMAIN-CONTAINING PROTEIN"/>
    <property type="match status" value="1"/>
</dbReference>
<comment type="caution">
    <text evidence="4">The sequence shown here is derived from an EMBL/GenBank/DDBJ whole genome shotgun (WGS) entry which is preliminary data.</text>
</comment>
<gene>
    <name evidence="4" type="ORF">AaE_014787</name>
</gene>
<dbReference type="Pfam" id="PF13359">
    <property type="entry name" value="DDE_Tnp_4"/>
    <property type="match status" value="1"/>
</dbReference>
<dbReference type="EMBL" id="VJMI01020341">
    <property type="protein sequence ID" value="KAF0704732.1"/>
    <property type="molecule type" value="Genomic_DNA"/>
</dbReference>
<dbReference type="VEuPathDB" id="FungiDB:H257_12986"/>
<evidence type="ECO:0000256" key="1">
    <source>
        <dbReference type="ARBA" id="ARBA00001968"/>
    </source>
</evidence>
<accession>A0A6A4Z5T1</accession>
<dbReference type="Proteomes" id="UP000469452">
    <property type="component" value="Unassembled WGS sequence"/>
</dbReference>
<dbReference type="InterPro" id="IPR027806">
    <property type="entry name" value="HARBI1_dom"/>
</dbReference>
<sequence length="269" mass="30652">MRLLRILLCAVERPLVPEGRFDLAKLTNADCLLKFRFDSAGIMELCELLGVPNVLLTTMGDRCLGIEALCILLNRMSYPRRFYDMMASFGRSRESLCRIFNSLVDLLFDQWQNHLYFCLNIVAGRLHNYGVAIDAKGAMMDNIFGFIDGSKLETCRISQKRNRTTSDAHQYGDLQRLIYSGHKRRHCLNFQAITAPDGLCVHFWGPIEGSRHDTTLLWESKLMDYMDHHAATFGNSLIYGDPAYGVLPWVCSGYKGLLNDPRMQASTHQ</sequence>
<proteinExistence type="predicted"/>
<protein>
    <recommendedName>
        <fullName evidence="3">DDE Tnp4 domain-containing protein</fullName>
    </recommendedName>
</protein>
<evidence type="ECO:0000313" key="4">
    <source>
        <dbReference type="EMBL" id="KAF0704732.1"/>
    </source>
</evidence>
<dbReference type="PANTHER" id="PTHR34615">
    <property type="entry name" value="PX DOMAIN-CONTAINING PROTEIN"/>
    <property type="match status" value="1"/>
</dbReference>
<evidence type="ECO:0000256" key="2">
    <source>
        <dbReference type="ARBA" id="ARBA00022723"/>
    </source>
</evidence>
<comment type="cofactor">
    <cofactor evidence="1">
        <name>a divalent metal cation</name>
        <dbReference type="ChEBI" id="CHEBI:60240"/>
    </cofactor>
</comment>
<evidence type="ECO:0000313" key="5">
    <source>
        <dbReference type="Proteomes" id="UP000469452"/>
    </source>
</evidence>
<feature type="domain" description="DDE Tnp4" evidence="3">
    <location>
        <begin position="174"/>
        <end position="260"/>
    </location>
</feature>
<dbReference type="GO" id="GO:0046872">
    <property type="term" value="F:metal ion binding"/>
    <property type="evidence" value="ECO:0007669"/>
    <property type="project" value="UniProtKB-KW"/>
</dbReference>
<dbReference type="AlphaFoldDB" id="A0A6A4Z5T1"/>
<evidence type="ECO:0000259" key="3">
    <source>
        <dbReference type="Pfam" id="PF13359"/>
    </source>
</evidence>
<organism evidence="4 5">
    <name type="scientific">Aphanomyces astaci</name>
    <name type="common">Crayfish plague agent</name>
    <dbReference type="NCBI Taxonomy" id="112090"/>
    <lineage>
        <taxon>Eukaryota</taxon>
        <taxon>Sar</taxon>
        <taxon>Stramenopiles</taxon>
        <taxon>Oomycota</taxon>
        <taxon>Saprolegniomycetes</taxon>
        <taxon>Saprolegniales</taxon>
        <taxon>Verrucalvaceae</taxon>
        <taxon>Aphanomyces</taxon>
    </lineage>
</organism>
<keyword evidence="2" id="KW-0479">Metal-binding</keyword>
<reference evidence="4 5" key="1">
    <citation type="submission" date="2019-06" db="EMBL/GenBank/DDBJ databases">
        <title>Genomics analysis of Aphanomyces spp. identifies a new class of oomycete effector associated with host adaptation.</title>
        <authorList>
            <person name="Gaulin E."/>
        </authorList>
    </citation>
    <scope>NUCLEOTIDE SEQUENCE [LARGE SCALE GENOMIC DNA]</scope>
    <source>
        <strain evidence="4 5">E</strain>
    </source>
</reference>
<name>A0A6A4Z5T1_APHAT</name>